<dbReference type="AlphaFoldDB" id="A0A343K0C8"/>
<proteinExistence type="predicted"/>
<reference evidence="2" key="1">
    <citation type="submission" date="2017-01" db="EMBL/GenBank/DDBJ databases">
        <authorList>
            <person name="Mah S.A."/>
            <person name="Swanson W.J."/>
            <person name="Moy G.W."/>
            <person name="Vacquier V.D."/>
        </authorList>
    </citation>
    <scope>NUCLEOTIDE SEQUENCE</scope>
    <source>
        <strain evidence="2">Chinese Dongxiang wild rice</strain>
    </source>
</reference>
<reference evidence="2" key="2">
    <citation type="journal article" date="2018" name="Plant J.">
        <title>The chimeric mitochondrial gene orf182 causes non-pollen-type abortion in Dongxiang cytoplasmic male-sterile rice.</title>
        <authorList>
            <person name="Xie H."/>
            <person name="Peng X."/>
            <person name="Qian M."/>
            <person name="Cai Y."/>
            <person name="Ding X."/>
            <person name="Chen Q."/>
            <person name="Cai Q."/>
            <person name="Zhu Y."/>
            <person name="Yan L."/>
            <person name="Cai Y."/>
        </authorList>
    </citation>
    <scope>NUCLEOTIDE SEQUENCE</scope>
    <source>
        <strain evidence="2">Chinese Dongxiang wild rice</strain>
    </source>
</reference>
<geneLocation type="mitochondrion" evidence="2"/>
<dbReference type="EMBL" id="KY486275">
    <property type="protein sequence ID" value="ATA66795.1"/>
    <property type="molecule type" value="Genomic_DNA"/>
</dbReference>
<organism evidence="2">
    <name type="scientific">Oryza sativa subsp. indica</name>
    <name type="common">Rice</name>
    <dbReference type="NCBI Taxonomy" id="39946"/>
    <lineage>
        <taxon>Eukaryota</taxon>
        <taxon>Viridiplantae</taxon>
        <taxon>Streptophyta</taxon>
        <taxon>Embryophyta</taxon>
        <taxon>Tracheophyta</taxon>
        <taxon>Spermatophyta</taxon>
        <taxon>Magnoliopsida</taxon>
        <taxon>Liliopsida</taxon>
        <taxon>Poales</taxon>
        <taxon>Poaceae</taxon>
        <taxon>BOP clade</taxon>
        <taxon>Oryzoideae</taxon>
        <taxon>Oryzeae</taxon>
        <taxon>Oryzinae</taxon>
        <taxon>Oryza</taxon>
        <taxon>Oryza sativa</taxon>
    </lineage>
</organism>
<protein>
    <submittedName>
        <fullName evidence="2">Uncharacterized protein</fullName>
    </submittedName>
</protein>
<keyword evidence="2" id="KW-0496">Mitochondrion</keyword>
<sequence length="190" mass="21776">MTRILQLQRSICITPEQWTGEGVSFIYGVWKRGRSRIDCYLKKWNGSDYPLASALTLLTTPTLCLLRFLIHVLMSISICMILILQSIYPLVLPIELLSMFFPFREMVAVPNAELAAVPNDQCLWGFPSLQLSPVSPMCWALNTFQDPVLVGRRFFTFVKVVLRWNRTTLLGFRVQRAKLKRISSPPPART</sequence>
<feature type="transmembrane region" description="Helical" evidence="1">
    <location>
        <begin position="68"/>
        <end position="91"/>
    </location>
</feature>
<keyword evidence="1" id="KW-1133">Transmembrane helix</keyword>
<gene>
    <name evidence="2" type="primary">orf190</name>
</gene>
<accession>A0A343K0C8</accession>
<keyword evidence="1" id="KW-0812">Transmembrane</keyword>
<keyword evidence="1" id="KW-0472">Membrane</keyword>
<name>A0A343K0C8_ORYSI</name>
<evidence type="ECO:0000256" key="1">
    <source>
        <dbReference type="SAM" id="Phobius"/>
    </source>
</evidence>
<evidence type="ECO:0000313" key="2">
    <source>
        <dbReference type="EMBL" id="ATA66795.1"/>
    </source>
</evidence>